<dbReference type="EMBL" id="JANPWB010000015">
    <property type="protein sequence ID" value="KAJ1089858.1"/>
    <property type="molecule type" value="Genomic_DNA"/>
</dbReference>
<dbReference type="Proteomes" id="UP001066276">
    <property type="component" value="Chromosome 11"/>
</dbReference>
<accession>A0AAV7LFF4</accession>
<feature type="compositionally biased region" description="Polar residues" evidence="1">
    <location>
        <begin position="14"/>
        <end position="23"/>
    </location>
</feature>
<reference evidence="2" key="1">
    <citation type="journal article" date="2022" name="bioRxiv">
        <title>Sequencing and chromosome-scale assembly of the giantPleurodeles waltlgenome.</title>
        <authorList>
            <person name="Brown T."/>
            <person name="Elewa A."/>
            <person name="Iarovenko S."/>
            <person name="Subramanian E."/>
            <person name="Araus A.J."/>
            <person name="Petzold A."/>
            <person name="Susuki M."/>
            <person name="Suzuki K.-i.T."/>
            <person name="Hayashi T."/>
            <person name="Toyoda A."/>
            <person name="Oliveira C."/>
            <person name="Osipova E."/>
            <person name="Leigh N.D."/>
            <person name="Simon A."/>
            <person name="Yun M.H."/>
        </authorList>
    </citation>
    <scope>NUCLEOTIDE SEQUENCE</scope>
    <source>
        <strain evidence="2">20211129_DDA</strain>
        <tissue evidence="2">Liver</tissue>
    </source>
</reference>
<keyword evidence="3" id="KW-1185">Reference proteome</keyword>
<feature type="compositionally biased region" description="Low complexity" evidence="1">
    <location>
        <begin position="29"/>
        <end position="39"/>
    </location>
</feature>
<name>A0AAV7LFF4_PLEWA</name>
<feature type="region of interest" description="Disordered" evidence="1">
    <location>
        <begin position="1"/>
        <end position="76"/>
    </location>
</feature>
<evidence type="ECO:0000313" key="2">
    <source>
        <dbReference type="EMBL" id="KAJ1089858.1"/>
    </source>
</evidence>
<sequence length="103" mass="11672">MQLEPVLLRDTATGKHSPSNNRASRPRQRMLQQQRLRQPCTPHIVAAQPGNRHKKLCNRQQGTKQSPPGHAKEEKMPLLKQATTVLTNLCLQCCNQLPLFSEL</sequence>
<comment type="caution">
    <text evidence="2">The sequence shown here is derived from an EMBL/GenBank/DDBJ whole genome shotgun (WGS) entry which is preliminary data.</text>
</comment>
<proteinExistence type="predicted"/>
<protein>
    <submittedName>
        <fullName evidence="2">Uncharacterized protein</fullName>
    </submittedName>
</protein>
<evidence type="ECO:0000256" key="1">
    <source>
        <dbReference type="SAM" id="MobiDB-lite"/>
    </source>
</evidence>
<dbReference type="AlphaFoldDB" id="A0AAV7LFF4"/>
<organism evidence="2 3">
    <name type="scientific">Pleurodeles waltl</name>
    <name type="common">Iberian ribbed newt</name>
    <dbReference type="NCBI Taxonomy" id="8319"/>
    <lineage>
        <taxon>Eukaryota</taxon>
        <taxon>Metazoa</taxon>
        <taxon>Chordata</taxon>
        <taxon>Craniata</taxon>
        <taxon>Vertebrata</taxon>
        <taxon>Euteleostomi</taxon>
        <taxon>Amphibia</taxon>
        <taxon>Batrachia</taxon>
        <taxon>Caudata</taxon>
        <taxon>Salamandroidea</taxon>
        <taxon>Salamandridae</taxon>
        <taxon>Pleurodelinae</taxon>
        <taxon>Pleurodeles</taxon>
    </lineage>
</organism>
<gene>
    <name evidence="2" type="ORF">NDU88_003002</name>
</gene>
<evidence type="ECO:0000313" key="3">
    <source>
        <dbReference type="Proteomes" id="UP001066276"/>
    </source>
</evidence>